<comment type="similarity">
    <text evidence="6">Belongs to the TRAFAC class myosin-kinesin ATPase superfamily. Kinesin family.</text>
</comment>
<feature type="compositionally biased region" description="Basic and acidic residues" evidence="8">
    <location>
        <begin position="824"/>
        <end position="864"/>
    </location>
</feature>
<dbReference type="Pfam" id="PF00225">
    <property type="entry name" value="Kinesin"/>
    <property type="match status" value="1"/>
</dbReference>
<keyword evidence="6" id="KW-0505">Motor protein</keyword>
<feature type="compositionally biased region" description="Polar residues" evidence="8">
    <location>
        <begin position="1253"/>
        <end position="1277"/>
    </location>
</feature>
<keyword evidence="3 6" id="KW-0547">Nucleotide-binding</keyword>
<dbReference type="PRINTS" id="PR00380">
    <property type="entry name" value="KINESINHEAVY"/>
</dbReference>
<dbReference type="PANTHER" id="PTHR47969">
    <property type="entry name" value="CHROMOSOME-ASSOCIATED KINESIN KIF4A-RELATED"/>
    <property type="match status" value="1"/>
</dbReference>
<organism evidence="10 11">
    <name type="scientific">Phycomyces blakesleeanus</name>
    <dbReference type="NCBI Taxonomy" id="4837"/>
    <lineage>
        <taxon>Eukaryota</taxon>
        <taxon>Fungi</taxon>
        <taxon>Fungi incertae sedis</taxon>
        <taxon>Mucoromycota</taxon>
        <taxon>Mucoromycotina</taxon>
        <taxon>Mucoromycetes</taxon>
        <taxon>Mucorales</taxon>
        <taxon>Phycomycetaceae</taxon>
        <taxon>Phycomyces</taxon>
    </lineage>
</organism>
<dbReference type="PROSITE" id="PS00411">
    <property type="entry name" value="KINESIN_MOTOR_1"/>
    <property type="match status" value="1"/>
</dbReference>
<evidence type="ECO:0000256" key="1">
    <source>
        <dbReference type="ARBA" id="ARBA00004496"/>
    </source>
</evidence>
<dbReference type="Proteomes" id="UP001448207">
    <property type="component" value="Unassembled WGS sequence"/>
</dbReference>
<evidence type="ECO:0000256" key="2">
    <source>
        <dbReference type="ARBA" id="ARBA00022490"/>
    </source>
</evidence>
<evidence type="ECO:0000313" key="11">
    <source>
        <dbReference type="Proteomes" id="UP001448207"/>
    </source>
</evidence>
<evidence type="ECO:0000313" key="10">
    <source>
        <dbReference type="EMBL" id="KAL0096131.1"/>
    </source>
</evidence>
<feature type="region of interest" description="Disordered" evidence="8">
    <location>
        <begin position="1252"/>
        <end position="1296"/>
    </location>
</feature>
<dbReference type="PANTHER" id="PTHR47969:SF15">
    <property type="entry name" value="CHROMOSOME-ASSOCIATED KINESIN KIF4A-RELATED"/>
    <property type="match status" value="1"/>
</dbReference>
<keyword evidence="4 6" id="KW-0067">ATP-binding</keyword>
<feature type="region of interest" description="Disordered" evidence="8">
    <location>
        <begin position="824"/>
        <end position="867"/>
    </location>
</feature>
<name>A0ABR3BB96_PHYBL</name>
<evidence type="ECO:0000256" key="4">
    <source>
        <dbReference type="ARBA" id="ARBA00022840"/>
    </source>
</evidence>
<feature type="compositionally biased region" description="Basic residues" evidence="8">
    <location>
        <begin position="494"/>
        <end position="507"/>
    </location>
</feature>
<evidence type="ECO:0000259" key="9">
    <source>
        <dbReference type="PROSITE" id="PS50067"/>
    </source>
</evidence>
<dbReference type="SUPFAM" id="SSF52540">
    <property type="entry name" value="P-loop containing nucleoside triphosphate hydrolases"/>
    <property type="match status" value="1"/>
</dbReference>
<dbReference type="Gene3D" id="3.40.850.10">
    <property type="entry name" value="Kinesin motor domain"/>
    <property type="match status" value="1"/>
</dbReference>
<feature type="coiled-coil region" evidence="7">
    <location>
        <begin position="429"/>
        <end position="456"/>
    </location>
</feature>
<keyword evidence="11" id="KW-1185">Reference proteome</keyword>
<gene>
    <name evidence="10" type="ORF">J3Q64DRAFT_1668854</name>
</gene>
<feature type="coiled-coil region" evidence="7">
    <location>
        <begin position="681"/>
        <end position="711"/>
    </location>
</feature>
<evidence type="ECO:0000256" key="3">
    <source>
        <dbReference type="ARBA" id="ARBA00022741"/>
    </source>
</evidence>
<dbReference type="InterPro" id="IPR019821">
    <property type="entry name" value="Kinesin_motor_CS"/>
</dbReference>
<accession>A0ABR3BB96</accession>
<reference evidence="10 11" key="1">
    <citation type="submission" date="2024-04" db="EMBL/GenBank/DDBJ databases">
        <title>Symmetric and asymmetric DNA N6-adenine methylation regulates different biological responses in Mucorales.</title>
        <authorList>
            <consortium name="Lawrence Berkeley National Laboratory"/>
            <person name="Lax C."/>
            <person name="Mondo S.J."/>
            <person name="Osorio-Concepcion M."/>
            <person name="Muszewska A."/>
            <person name="Corrochano-Luque M."/>
            <person name="Gutierrez G."/>
            <person name="Riley R."/>
            <person name="Lipzen A."/>
            <person name="Guo J."/>
            <person name="Hundley H."/>
            <person name="Amirebrahimi M."/>
            <person name="Ng V."/>
            <person name="Lorenzo-Gutierrez D."/>
            <person name="Binder U."/>
            <person name="Yang J."/>
            <person name="Song Y."/>
            <person name="Canovas D."/>
            <person name="Navarro E."/>
            <person name="Freitag M."/>
            <person name="Gabaldon T."/>
            <person name="Grigoriev I.V."/>
            <person name="Corrochano L.M."/>
            <person name="Nicolas F.E."/>
            <person name="Garre V."/>
        </authorList>
    </citation>
    <scope>NUCLEOTIDE SEQUENCE [LARGE SCALE GENOMIC DNA]</scope>
    <source>
        <strain evidence="10 11">L51</strain>
    </source>
</reference>
<comment type="caution">
    <text evidence="10">The sequence shown here is derived from an EMBL/GenBank/DDBJ whole genome shotgun (WGS) entry which is preliminary data.</text>
</comment>
<dbReference type="Pfam" id="PF25764">
    <property type="entry name" value="KIF21A_4th"/>
    <property type="match status" value="1"/>
</dbReference>
<dbReference type="InterPro" id="IPR027417">
    <property type="entry name" value="P-loop_NTPase"/>
</dbReference>
<feature type="region of interest" description="Disordered" evidence="8">
    <location>
        <begin position="1343"/>
        <end position="1366"/>
    </location>
</feature>
<feature type="binding site" evidence="6">
    <location>
        <begin position="41"/>
        <end position="48"/>
    </location>
    <ligand>
        <name>ATP</name>
        <dbReference type="ChEBI" id="CHEBI:30616"/>
    </ligand>
</feature>
<sequence>MFTYDYVFDNHSEQANVYLKSVQPLVEKYVDGFNATILAYGQTGSGKTFSMGTALDEHTTPQNLGIVPRFIDDLFSRLADKQQQSPDFSSTVLVSFLELYNEDFVDLLNAQTFHQSRKRTPSAVSEVSIREDVHGNLYWSGVREEVCTNPDQLLEHLTKGSLCRTTGSTDMNSVSSRSHAIFSVILKQQIPEEEPTGASGQRSTRTIVSKFHFVDLAGSERLKRTNAQGDRAREGIAINAGLLALGNVISALGDESRKSTHIPYRDSKLTRLLQDSLGGNSQTLMMACVSPSDSNFMETLSTLKYANRARNIKNRVSQNQEFAGASVEVSKLRAQIAKLKQEVTALRASNPLHSTLLTAISTEGDVRGLRDEVNRLRSRVQEVSDELCQTTTERDTLLLERELTTMPPNEMQALLDKLNEPSPPTIPLIGQYQKTIQDLRNELADTRERLAFVESARAPMMQALALAGRMTPVIQLSQSVRRTPAPTPTPQMSQRRRTVVSSRRRRNGGSTTTRNIAFRPVPVRHSDVPMPPQQASKLMKESESEDIEEWLNKIIGTFHFSASSDPRTDARSTIDKARLDIQKGQKMLEQQETLEWQANLADSQDQQLKERQEIQQQQQYQLHMQQHQQAMTRAQGYMHSRMSSWDTSFSVDSDMVNYGNAEGNGNNESQSGLNNQLYRMVNQIQSDIRIKEDLVAQLEKSEAEYEYLRRKFEQKFYSLREELIQIKRERDQALRQPINTNNNGQTKESPVLSLERQQQLEDVRAAYEKKTQKLKVEYENLKRKFAQTTTTIQEVRNKNESALRTLKAHVEALKVEKKRMIQRMKEDAERNKEQTGAHDREVQQLRRKQARDADAKRQLERENQKMQSVLKKRADEALMTNDKLSQLVQILKKAVREGGVLDERLLTKCAKLLNISSAMIASSTGRLSQHRRTRKSAPRLPLEVRSAKKKDLLDRALFQFIQSKQSVMEMHQLMSKRNELAEERAKIMADQNQPGSTSMEGMQQFMEERLETIMAEISYLNARIHTLQNDAAYEIMQAEADEEDMSNTATRQEKRVTFADEVMGLVTAKTNNNGVRFIEEPADDGWLDVDALEERYSLPVSADPEAAHDMAVRLLHSLDAEESERMMECLIDDVVALRMGEYSRQMTVQQLEKTVQDLRRALVVMKKTANKTTKECEKKIKKLQNTATGSRQSSFSFASSLEDAYPPPDTIFDRIYNQGIRGNLMSPTAWGEYNTRAESPSATTFDAMMMKPTHSTQHPTDQRPSPPASNVSGSQSLGVMAPIKPSHSPLARRRDSMNSPERFLQLMQTTLVATTEQQSQASQRVESRPGPCIMRQTDFVRYQVDRDSSTSSIKSRHVRRSSVQSD</sequence>
<evidence type="ECO:0000256" key="6">
    <source>
        <dbReference type="PROSITE-ProRule" id="PRU00283"/>
    </source>
</evidence>
<dbReference type="InterPro" id="IPR036961">
    <property type="entry name" value="Kinesin_motor_dom_sf"/>
</dbReference>
<proteinExistence type="inferred from homology"/>
<feature type="domain" description="Kinesin motor" evidence="9">
    <location>
        <begin position="1"/>
        <end position="312"/>
    </location>
</feature>
<protein>
    <recommendedName>
        <fullName evidence="9">Kinesin motor domain-containing protein</fullName>
    </recommendedName>
</protein>
<feature type="coiled-coil region" evidence="7">
    <location>
        <begin position="1148"/>
        <end position="1186"/>
    </location>
</feature>
<evidence type="ECO:0000256" key="7">
    <source>
        <dbReference type="SAM" id="Coils"/>
    </source>
</evidence>
<evidence type="ECO:0000256" key="8">
    <source>
        <dbReference type="SAM" id="MobiDB-lite"/>
    </source>
</evidence>
<dbReference type="InterPro" id="IPR027640">
    <property type="entry name" value="Kinesin-like_fam"/>
</dbReference>
<dbReference type="SMART" id="SM00129">
    <property type="entry name" value="KISc"/>
    <property type="match status" value="1"/>
</dbReference>
<dbReference type="InterPro" id="IPR001752">
    <property type="entry name" value="Kinesin_motor_dom"/>
</dbReference>
<keyword evidence="2" id="KW-0963">Cytoplasm</keyword>
<dbReference type="PROSITE" id="PS50067">
    <property type="entry name" value="KINESIN_MOTOR_2"/>
    <property type="match status" value="1"/>
</dbReference>
<dbReference type="EMBL" id="JBCLYO010000001">
    <property type="protein sequence ID" value="KAL0096131.1"/>
    <property type="molecule type" value="Genomic_DNA"/>
</dbReference>
<feature type="region of interest" description="Disordered" evidence="8">
    <location>
        <begin position="480"/>
        <end position="514"/>
    </location>
</feature>
<feature type="coiled-coil region" evidence="7">
    <location>
        <begin position="322"/>
        <end position="386"/>
    </location>
</feature>
<evidence type="ECO:0000256" key="5">
    <source>
        <dbReference type="ARBA" id="ARBA00023054"/>
    </source>
</evidence>
<keyword evidence="5 7" id="KW-0175">Coiled coil</keyword>
<comment type="subcellular location">
    <subcellularLocation>
        <location evidence="1">Cytoplasm</location>
    </subcellularLocation>
</comment>
<feature type="non-terminal residue" evidence="10">
    <location>
        <position position="1366"/>
    </location>
</feature>